<organism evidence="1 2">
    <name type="scientific">Ruegeria atlantica</name>
    <dbReference type="NCBI Taxonomy" id="81569"/>
    <lineage>
        <taxon>Bacteria</taxon>
        <taxon>Pseudomonadati</taxon>
        <taxon>Pseudomonadota</taxon>
        <taxon>Alphaproteobacteria</taxon>
        <taxon>Rhodobacterales</taxon>
        <taxon>Roseobacteraceae</taxon>
        <taxon>Ruegeria</taxon>
    </lineage>
</organism>
<dbReference type="InterPro" id="IPR021352">
    <property type="entry name" value="DUF2971"/>
</dbReference>
<dbReference type="RefSeq" id="WP_171329132.1">
    <property type="nucleotide sequence ID" value="NZ_WVRA01000002.1"/>
</dbReference>
<name>A0AA90YZ75_9RHOB</name>
<dbReference type="Proteomes" id="UP000597886">
    <property type="component" value="Unassembled WGS sequence"/>
</dbReference>
<sequence>MSDQHADPIQQFVQFLYSDLPAENEFETARPKLAHYSSLFVLESMLKNDELWLSNPLVMNDYEEVAFGINASLRAIYQHERLLNSLQTKQRCDLFLASFQSCYDEYGTSEIAELYVGCFSQYDDREPNGKLSMWRAYGADGGGAAIVLDTAKLTSVPQRGLVLAKVVYGTAQERLAWIDRLFSSVAEFLRKVEFDDAAVPTLAKEVFKRIVLASIFSKDVGFREEQEWRLAYLKDRDPDSQFEKMKSYSISGRGIEPRLKLNMGALSSIFGMDYSYENLADAVILGPTASTPISVMATRKMLQEFKKTTLAKKVRGANIPYRRQ</sequence>
<proteinExistence type="predicted"/>
<evidence type="ECO:0000313" key="1">
    <source>
        <dbReference type="EMBL" id="NOE17779.1"/>
    </source>
</evidence>
<dbReference type="Pfam" id="PF11185">
    <property type="entry name" value="DUF2971"/>
    <property type="match status" value="1"/>
</dbReference>
<comment type="caution">
    <text evidence="1">The sequence shown here is derived from an EMBL/GenBank/DDBJ whole genome shotgun (WGS) entry which is preliminary data.</text>
</comment>
<gene>
    <name evidence="1" type="ORF">GS634_06530</name>
</gene>
<evidence type="ECO:0000313" key="2">
    <source>
        <dbReference type="Proteomes" id="UP000597886"/>
    </source>
</evidence>
<dbReference type="EMBL" id="WVRA01000002">
    <property type="protein sequence ID" value="NOE17779.1"/>
    <property type="molecule type" value="Genomic_DNA"/>
</dbReference>
<accession>A0AA90YZ75</accession>
<protein>
    <submittedName>
        <fullName evidence="1">DUF2971 domain-containing protein</fullName>
    </submittedName>
</protein>
<dbReference type="AlphaFoldDB" id="A0AA90YZ75"/>
<reference evidence="1" key="1">
    <citation type="submission" date="2019-12" db="EMBL/GenBank/DDBJ databases">
        <title>Ruegeria JWLKs population differentiation of coral mucus and skeleton niches.</title>
        <authorList>
            <person name="Luo D."/>
        </authorList>
    </citation>
    <scope>NUCLEOTIDE SEQUENCE</scope>
    <source>
        <strain evidence="1">HKCCD6181</strain>
    </source>
</reference>